<proteinExistence type="predicted"/>
<reference evidence="3 4" key="1">
    <citation type="submission" date="2018-10" db="EMBL/GenBank/DDBJ databases">
        <authorList>
            <consortium name="Pathogen Informatics"/>
        </authorList>
    </citation>
    <scope>NUCLEOTIDE SEQUENCE [LARGE SCALE GENOMIC DNA]</scope>
</reference>
<dbReference type="AlphaFoldDB" id="A0A0R3UDE1"/>
<evidence type="ECO:0000313" key="4">
    <source>
        <dbReference type="Proteomes" id="UP000267029"/>
    </source>
</evidence>
<gene>
    <name evidence="3" type="ORF">MCOS_LOCUS4940</name>
</gene>
<evidence type="ECO:0000313" key="3">
    <source>
        <dbReference type="EMBL" id="VDD78937.1"/>
    </source>
</evidence>
<dbReference type="Proteomes" id="UP000267029">
    <property type="component" value="Unassembled WGS sequence"/>
</dbReference>
<keyword evidence="1" id="KW-0175">Coiled coil</keyword>
<protein>
    <submittedName>
        <fullName evidence="3">Uncharacterized protein</fullName>
    </submittedName>
</protein>
<sequence>MNPLQVAALRSEFGHKQLVCRIAYIAVLVIAMAFLAACIILIFVYFSSIGVLMSYLEAHNGSVEEASSIQNGLQALTTHVTQFLNTGIESGRTLTNTSLSGFMNKTSAQISSGLSGTIDDLLAYLNVSNVLTKGNDTVEAMRNFSGYVSSASESIDTLKSNVSALCDKMKKAREEFKTAFENVTKCDNWTECQNLKTLTTNLHCPIDLNAINTTVTKNFTTQLEHTVAELEQRLANVTNAIKDINSSTGQMVDSVEKNLDLKTVLDSINKFWNDTSAQVGGVTKNLEDLSTSVDNGLAQYSGYIRIAFNVIGG</sequence>
<keyword evidence="2" id="KW-0472">Membrane</keyword>
<name>A0A0R3UDE1_MESCO</name>
<dbReference type="Gene3D" id="1.20.5.300">
    <property type="match status" value="1"/>
</dbReference>
<dbReference type="OrthoDB" id="6274206at2759"/>
<keyword evidence="2" id="KW-1133">Transmembrane helix</keyword>
<evidence type="ECO:0000256" key="1">
    <source>
        <dbReference type="SAM" id="Coils"/>
    </source>
</evidence>
<feature type="non-terminal residue" evidence="3">
    <location>
        <position position="313"/>
    </location>
</feature>
<feature type="coiled-coil region" evidence="1">
    <location>
        <begin position="220"/>
        <end position="247"/>
    </location>
</feature>
<accession>A0A0R3UDE1</accession>
<feature type="transmembrane region" description="Helical" evidence="2">
    <location>
        <begin position="21"/>
        <end position="46"/>
    </location>
</feature>
<keyword evidence="2" id="KW-0812">Transmembrane</keyword>
<dbReference type="EMBL" id="UXSR01002772">
    <property type="protein sequence ID" value="VDD78937.1"/>
    <property type="molecule type" value="Genomic_DNA"/>
</dbReference>
<evidence type="ECO:0000256" key="2">
    <source>
        <dbReference type="SAM" id="Phobius"/>
    </source>
</evidence>
<organism evidence="3 4">
    <name type="scientific">Mesocestoides corti</name>
    <name type="common">Flatworm</name>
    <dbReference type="NCBI Taxonomy" id="53468"/>
    <lineage>
        <taxon>Eukaryota</taxon>
        <taxon>Metazoa</taxon>
        <taxon>Spiralia</taxon>
        <taxon>Lophotrochozoa</taxon>
        <taxon>Platyhelminthes</taxon>
        <taxon>Cestoda</taxon>
        <taxon>Eucestoda</taxon>
        <taxon>Cyclophyllidea</taxon>
        <taxon>Mesocestoididae</taxon>
        <taxon>Mesocestoides</taxon>
    </lineage>
</organism>
<keyword evidence="4" id="KW-1185">Reference proteome</keyword>